<dbReference type="InterPro" id="IPR038063">
    <property type="entry name" value="Transpep_catalytic_dom"/>
</dbReference>
<dbReference type="Pfam" id="PF03734">
    <property type="entry name" value="YkuD"/>
    <property type="match status" value="1"/>
</dbReference>
<dbReference type="EMBL" id="CP045725">
    <property type="protein sequence ID" value="QGF25222.1"/>
    <property type="molecule type" value="Genomic_DNA"/>
</dbReference>
<evidence type="ECO:0000256" key="3">
    <source>
        <dbReference type="ARBA" id="ARBA00022960"/>
    </source>
</evidence>
<dbReference type="PANTHER" id="PTHR30582">
    <property type="entry name" value="L,D-TRANSPEPTIDASE"/>
    <property type="match status" value="1"/>
</dbReference>
<evidence type="ECO:0000259" key="8">
    <source>
        <dbReference type="PROSITE" id="PS52029"/>
    </source>
</evidence>
<feature type="compositionally biased region" description="Basic and acidic residues" evidence="7">
    <location>
        <begin position="14"/>
        <end position="38"/>
    </location>
</feature>
<dbReference type="GO" id="GO:0018104">
    <property type="term" value="P:peptidoglycan-protein cross-linking"/>
    <property type="evidence" value="ECO:0007669"/>
    <property type="project" value="TreeGrafter"/>
</dbReference>
<feature type="compositionally biased region" description="Low complexity" evidence="7">
    <location>
        <begin position="1"/>
        <end position="13"/>
    </location>
</feature>
<name>A0A5Q2FE27_9ACTN</name>
<keyword evidence="2" id="KW-0808">Transferase</keyword>
<feature type="active site" description="Nucleophile" evidence="6">
    <location>
        <position position="155"/>
    </location>
</feature>
<reference evidence="9 10" key="1">
    <citation type="submission" date="2019-10" db="EMBL/GenBank/DDBJ databases">
        <title>Genomic analysis of Raineyella sp. CBA3103.</title>
        <authorList>
            <person name="Roh S.W."/>
        </authorList>
    </citation>
    <scope>NUCLEOTIDE SEQUENCE [LARGE SCALE GENOMIC DNA]</scope>
    <source>
        <strain evidence="9 10">CBA3103</strain>
    </source>
</reference>
<evidence type="ECO:0000313" key="9">
    <source>
        <dbReference type="EMBL" id="QGF25222.1"/>
    </source>
</evidence>
<feature type="region of interest" description="Disordered" evidence="7">
    <location>
        <begin position="1"/>
        <end position="38"/>
    </location>
</feature>
<keyword evidence="4 6" id="KW-0573">Peptidoglycan synthesis</keyword>
<evidence type="ECO:0000256" key="4">
    <source>
        <dbReference type="ARBA" id="ARBA00022984"/>
    </source>
</evidence>
<dbReference type="GO" id="GO:0005576">
    <property type="term" value="C:extracellular region"/>
    <property type="evidence" value="ECO:0007669"/>
    <property type="project" value="TreeGrafter"/>
</dbReference>
<dbReference type="SUPFAM" id="SSF141523">
    <property type="entry name" value="L,D-transpeptidase catalytic domain-like"/>
    <property type="match status" value="1"/>
</dbReference>
<dbReference type="GO" id="GO:0071555">
    <property type="term" value="P:cell wall organization"/>
    <property type="evidence" value="ECO:0007669"/>
    <property type="project" value="UniProtKB-UniRule"/>
</dbReference>
<keyword evidence="10" id="KW-1185">Reference proteome</keyword>
<protein>
    <submittedName>
        <fullName evidence="9">L,D-transpeptidase family protein</fullName>
    </submittedName>
</protein>
<evidence type="ECO:0000256" key="5">
    <source>
        <dbReference type="ARBA" id="ARBA00023316"/>
    </source>
</evidence>
<keyword evidence="5 6" id="KW-0961">Cell wall biogenesis/degradation</keyword>
<evidence type="ECO:0000256" key="7">
    <source>
        <dbReference type="SAM" id="MobiDB-lite"/>
    </source>
</evidence>
<comment type="pathway">
    <text evidence="1 6">Cell wall biogenesis; peptidoglycan biosynthesis.</text>
</comment>
<evidence type="ECO:0000256" key="2">
    <source>
        <dbReference type="ARBA" id="ARBA00022679"/>
    </source>
</evidence>
<dbReference type="Proteomes" id="UP000386847">
    <property type="component" value="Chromosome"/>
</dbReference>
<sequence length="181" mass="19554">MDAAANAAAAAKQAEADKARADKARADKARADKARADQAKADLARASASAIQAAPDTDPRCGYGTVMCVSKSARKLWFMKDGQIIRTVDVRFGLESDPERRTREGNFLVFRKEAEWTSNLYGSDMPYAMFFSGGEAVHFSSDFAARGYAGNSHGCVNVRDKAALAAIFDQVEVGTTRVVVY</sequence>
<gene>
    <name evidence="9" type="ORF">Rai3103_12280</name>
</gene>
<evidence type="ECO:0000256" key="1">
    <source>
        <dbReference type="ARBA" id="ARBA00004752"/>
    </source>
</evidence>
<dbReference type="InterPro" id="IPR005490">
    <property type="entry name" value="LD_TPept_cat_dom"/>
</dbReference>
<feature type="active site" description="Proton donor/acceptor" evidence="6">
    <location>
        <position position="138"/>
    </location>
</feature>
<dbReference type="InterPro" id="IPR050979">
    <property type="entry name" value="LD-transpeptidase"/>
</dbReference>
<dbReference type="GO" id="GO:0016740">
    <property type="term" value="F:transferase activity"/>
    <property type="evidence" value="ECO:0007669"/>
    <property type="project" value="UniProtKB-KW"/>
</dbReference>
<dbReference type="GO" id="GO:0008360">
    <property type="term" value="P:regulation of cell shape"/>
    <property type="evidence" value="ECO:0007669"/>
    <property type="project" value="UniProtKB-UniRule"/>
</dbReference>
<keyword evidence="3 6" id="KW-0133">Cell shape</keyword>
<evidence type="ECO:0000313" key="10">
    <source>
        <dbReference type="Proteomes" id="UP000386847"/>
    </source>
</evidence>
<organism evidence="9 10">
    <name type="scientific">Raineyella fluvialis</name>
    <dbReference type="NCBI Taxonomy" id="2662261"/>
    <lineage>
        <taxon>Bacteria</taxon>
        <taxon>Bacillati</taxon>
        <taxon>Actinomycetota</taxon>
        <taxon>Actinomycetes</taxon>
        <taxon>Propionibacteriales</taxon>
        <taxon>Propionibacteriaceae</taxon>
        <taxon>Raineyella</taxon>
    </lineage>
</organism>
<dbReference type="CDD" id="cd16913">
    <property type="entry name" value="YkuD_like"/>
    <property type="match status" value="1"/>
</dbReference>
<dbReference type="KEGG" id="rain:Rai3103_12280"/>
<dbReference type="GO" id="GO:0071972">
    <property type="term" value="F:peptidoglycan L,D-transpeptidase activity"/>
    <property type="evidence" value="ECO:0007669"/>
    <property type="project" value="TreeGrafter"/>
</dbReference>
<dbReference type="Gene3D" id="2.40.440.10">
    <property type="entry name" value="L,D-transpeptidase catalytic domain-like"/>
    <property type="match status" value="1"/>
</dbReference>
<feature type="domain" description="L,D-TPase catalytic" evidence="8">
    <location>
        <begin position="65"/>
        <end position="181"/>
    </location>
</feature>
<evidence type="ECO:0000256" key="6">
    <source>
        <dbReference type="PROSITE-ProRule" id="PRU01373"/>
    </source>
</evidence>
<dbReference type="PROSITE" id="PS52029">
    <property type="entry name" value="LD_TPASE"/>
    <property type="match status" value="1"/>
</dbReference>
<proteinExistence type="predicted"/>
<dbReference type="AlphaFoldDB" id="A0A5Q2FE27"/>
<accession>A0A5Q2FE27</accession>
<dbReference type="PANTHER" id="PTHR30582:SF33">
    <property type="entry name" value="EXPORTED PROTEIN"/>
    <property type="match status" value="1"/>
</dbReference>
<dbReference type="UniPathway" id="UPA00219"/>